<dbReference type="Proteomes" id="UP000613740">
    <property type="component" value="Unassembled WGS sequence"/>
</dbReference>
<evidence type="ECO:0000256" key="1">
    <source>
        <dbReference type="ARBA" id="ARBA00007129"/>
    </source>
</evidence>
<protein>
    <recommendedName>
        <fullName evidence="2">Tubby C-terminal domain-containing protein</fullName>
    </recommendedName>
</protein>
<reference evidence="3" key="1">
    <citation type="journal article" date="2020" name="bioRxiv">
        <title>Comparative genomics of Chlamydomonas.</title>
        <authorList>
            <person name="Craig R.J."/>
            <person name="Hasan A.R."/>
            <person name="Ness R.W."/>
            <person name="Keightley P.D."/>
        </authorList>
    </citation>
    <scope>NUCLEOTIDE SEQUENCE</scope>
    <source>
        <strain evidence="3">CCAP 11/173</strain>
    </source>
</reference>
<sequence length="494" mass="53005">MAKLIKNVGASLRARTHDEDDTMMKQKGATGVFRNLAFADADDNVVSTSARALQTSESTKKNNFFGGSHDNVASIDVTPRSRDAGNGASSWAHADLPVSASKRVGSAGSASTPTKNAAFARIASAQKRAKNATAIQEISAFEHEHAVMDEMSGSDEDGERPAGLISGGSAIGANNSTTVIAVRSVARGPSITQQTPSASGSVRAWEEEVKRLIASGRHEDAVRWVAPSDGIIRCTVRRVKNFLGNTLAYQLFLDSGDTFVLAARKRKKSKASNFVLSTSQEDLGKDSDHCIAKLRANFVGTEYGLVSRTGGHISGSMDIDGDAAPSGGKLAPPAEPFSREEIAVHYKQTALTAKGGPRTMLIATPLPEISWAPSAADGSDSLANCLEAARRRELAPRMERQLCMLATRPPEWDPSLKAYTLDFHGRIRASSVKNFQLVHWDHNTDRKGSDLVLQFGKIDEHTDDFALDFTYPLSLQKAFAIALASTDTKLCYAL</sequence>
<dbReference type="PANTHER" id="PTHR16517">
    <property type="entry name" value="TUBBY-RELATED"/>
    <property type="match status" value="1"/>
</dbReference>
<dbReference type="PRINTS" id="PR01573">
    <property type="entry name" value="SUPERTUBBY"/>
</dbReference>
<accession>A0A835WRB8</accession>
<dbReference type="OrthoDB" id="8775810at2759"/>
<comment type="caution">
    <text evidence="3">The sequence shown here is derived from an EMBL/GenBank/DDBJ whole genome shotgun (WGS) entry which is preliminary data.</text>
</comment>
<evidence type="ECO:0000313" key="3">
    <source>
        <dbReference type="EMBL" id="KAG2451215.1"/>
    </source>
</evidence>
<dbReference type="Pfam" id="PF01167">
    <property type="entry name" value="Tub"/>
    <property type="match status" value="1"/>
</dbReference>
<dbReference type="InterPro" id="IPR000007">
    <property type="entry name" value="Tubby_C"/>
</dbReference>
<organism evidence="3 4">
    <name type="scientific">Chlamydomonas schloesseri</name>
    <dbReference type="NCBI Taxonomy" id="2026947"/>
    <lineage>
        <taxon>Eukaryota</taxon>
        <taxon>Viridiplantae</taxon>
        <taxon>Chlorophyta</taxon>
        <taxon>core chlorophytes</taxon>
        <taxon>Chlorophyceae</taxon>
        <taxon>CS clade</taxon>
        <taxon>Chlamydomonadales</taxon>
        <taxon>Chlamydomonadaceae</taxon>
        <taxon>Chlamydomonas</taxon>
    </lineage>
</organism>
<dbReference type="Gene3D" id="3.20.90.10">
    <property type="entry name" value="Tubby Protein, Chain A"/>
    <property type="match status" value="1"/>
</dbReference>
<keyword evidence="4" id="KW-1185">Reference proteome</keyword>
<dbReference type="PANTHER" id="PTHR16517:SF7">
    <property type="entry name" value="PROTEIN KING TUBBY"/>
    <property type="match status" value="1"/>
</dbReference>
<evidence type="ECO:0000313" key="4">
    <source>
        <dbReference type="Proteomes" id="UP000613740"/>
    </source>
</evidence>
<proteinExistence type="inferred from homology"/>
<evidence type="ECO:0000259" key="2">
    <source>
        <dbReference type="Pfam" id="PF01167"/>
    </source>
</evidence>
<dbReference type="AlphaFoldDB" id="A0A835WRB8"/>
<dbReference type="SUPFAM" id="SSF54518">
    <property type="entry name" value="Tubby C-terminal domain-like"/>
    <property type="match status" value="1"/>
</dbReference>
<gene>
    <name evidence="3" type="ORF">HYH02_003822</name>
</gene>
<feature type="domain" description="Tubby C-terminal" evidence="2">
    <location>
        <begin position="224"/>
        <end position="488"/>
    </location>
</feature>
<comment type="similarity">
    <text evidence="1">Belongs to the TUB family.</text>
</comment>
<dbReference type="EMBL" id="JAEHOD010000008">
    <property type="protein sequence ID" value="KAG2451215.1"/>
    <property type="molecule type" value="Genomic_DNA"/>
</dbReference>
<dbReference type="InterPro" id="IPR025659">
    <property type="entry name" value="Tubby-like_C"/>
</dbReference>
<name>A0A835WRB8_9CHLO</name>